<dbReference type="Proteomes" id="UP000006701">
    <property type="component" value="Unassembled WGS sequence"/>
</dbReference>
<keyword evidence="8" id="KW-1185">Reference proteome</keyword>
<feature type="compositionally biased region" description="Polar residues" evidence="5">
    <location>
        <begin position="87"/>
        <end position="96"/>
    </location>
</feature>
<dbReference type="GO" id="GO:0000981">
    <property type="term" value="F:DNA-binding transcription factor activity, RNA polymerase II-specific"/>
    <property type="evidence" value="ECO:0007669"/>
    <property type="project" value="InterPro"/>
</dbReference>
<dbReference type="Pfam" id="PF00172">
    <property type="entry name" value="Zn_clus"/>
    <property type="match status" value="1"/>
</dbReference>
<accession>A1CUT6</accession>
<keyword evidence="2" id="KW-0238">DNA-binding</keyword>
<organism evidence="7 8">
    <name type="scientific">Aspergillus clavatus (strain ATCC 1007 / CBS 513.65 / DSM 816 / NCTC 3887 / NRRL 1 / QM 1276 / 107)</name>
    <dbReference type="NCBI Taxonomy" id="344612"/>
    <lineage>
        <taxon>Eukaryota</taxon>
        <taxon>Fungi</taxon>
        <taxon>Dikarya</taxon>
        <taxon>Ascomycota</taxon>
        <taxon>Pezizomycotina</taxon>
        <taxon>Eurotiomycetes</taxon>
        <taxon>Eurotiomycetidae</taxon>
        <taxon>Eurotiales</taxon>
        <taxon>Aspergillaceae</taxon>
        <taxon>Aspergillus</taxon>
        <taxon>Aspergillus subgen. Fumigati</taxon>
    </lineage>
</organism>
<dbReference type="eggNOG" id="ENOG502SX45">
    <property type="taxonomic scope" value="Eukaryota"/>
</dbReference>
<evidence type="ECO:0000256" key="1">
    <source>
        <dbReference type="ARBA" id="ARBA00023015"/>
    </source>
</evidence>
<keyword evidence="3" id="KW-0804">Transcription</keyword>
<dbReference type="GeneID" id="4699821"/>
<protein>
    <submittedName>
        <fullName evidence="7">C6 zinc finger domain protein</fullName>
    </submittedName>
</protein>
<dbReference type="VEuPathDB" id="FungiDB:ACLA_087800"/>
<dbReference type="SMART" id="SM00066">
    <property type="entry name" value="GAL4"/>
    <property type="match status" value="1"/>
</dbReference>
<dbReference type="HOGENOM" id="CLU_609684_0_0_1"/>
<evidence type="ECO:0000256" key="4">
    <source>
        <dbReference type="ARBA" id="ARBA00023242"/>
    </source>
</evidence>
<dbReference type="STRING" id="344612.A1CUT6"/>
<dbReference type="GO" id="GO:0003677">
    <property type="term" value="F:DNA binding"/>
    <property type="evidence" value="ECO:0007669"/>
    <property type="project" value="UniProtKB-KW"/>
</dbReference>
<dbReference type="EMBL" id="DS027060">
    <property type="protein sequence ID" value="EAW07073.1"/>
    <property type="molecule type" value="Genomic_DNA"/>
</dbReference>
<evidence type="ECO:0000256" key="5">
    <source>
        <dbReference type="SAM" id="MobiDB-lite"/>
    </source>
</evidence>
<feature type="region of interest" description="Disordered" evidence="5">
    <location>
        <begin position="51"/>
        <end position="183"/>
    </location>
</feature>
<dbReference type="InterPro" id="IPR001138">
    <property type="entry name" value="Zn2Cys6_DnaBD"/>
</dbReference>
<feature type="compositionally biased region" description="Low complexity" evidence="5">
    <location>
        <begin position="65"/>
        <end position="74"/>
    </location>
</feature>
<proteinExistence type="predicted"/>
<feature type="region of interest" description="Disordered" evidence="5">
    <location>
        <begin position="276"/>
        <end position="298"/>
    </location>
</feature>
<feature type="domain" description="Zn(2)-C6 fungal-type" evidence="6">
    <location>
        <begin position="18"/>
        <end position="52"/>
    </location>
</feature>
<evidence type="ECO:0000259" key="6">
    <source>
        <dbReference type="PROSITE" id="PS50048"/>
    </source>
</evidence>
<dbReference type="OMA" id="PHEARIC"/>
<evidence type="ECO:0000256" key="3">
    <source>
        <dbReference type="ARBA" id="ARBA00023163"/>
    </source>
</evidence>
<dbReference type="OrthoDB" id="4222821at2759"/>
<dbReference type="AlphaFoldDB" id="A1CUT6"/>
<dbReference type="CDD" id="cd00067">
    <property type="entry name" value="GAL4"/>
    <property type="match status" value="1"/>
</dbReference>
<name>A1CUT6_ASPCL</name>
<sequence>METSQLDPAHMRLTRRAACDRCRTQKLRCVRVSLSDSAKCKRCENAGTSCHYSISKPAGRPPVNGSSSTASSSGQGKGLSEPGPQVRSLQRSSQGDNPAEPGRVPLAPSVMGNGEEQPESRAVGQQVDPFGPHSMAWSPGHDDLASLPSTNGWPTTQSPVIASVPRTPTATLPGFPEEEADWSSTLHAHDPVDAFSELNMRLYQSATVGSTLERDVNRPGKLLPFPTQFAGRVIDISSAFLALLKAIGGQRHRFGEPHANHLFWNGELLRDQHMRFTDRSSESSDDDSGGPRLEGDGHRFRRDANKLWKTSPPLADITTLLQLLACYLRLRQLHNILYTAIHQYMTTIPAEPRTAPYQGFHSPSRTDAMLEETGTRPPLFKDLQIGGVSLEDFHPFQVKFVLQIVVHILGEIEFSLGLPAAYRVSKELDDEEPGILGSSISPQLLKTVMQDQTSSFGRVGGESSIVLAMRERLSQLRKLLRGSINL</sequence>
<dbReference type="SUPFAM" id="SSF57701">
    <property type="entry name" value="Zn2/Cys6 DNA-binding domain"/>
    <property type="match status" value="1"/>
</dbReference>
<dbReference type="Gene3D" id="4.10.240.10">
    <property type="entry name" value="Zn(2)-C6 fungal-type DNA-binding domain"/>
    <property type="match status" value="1"/>
</dbReference>
<dbReference type="RefSeq" id="XP_001268499.1">
    <property type="nucleotide sequence ID" value="XM_001268498.1"/>
</dbReference>
<evidence type="ECO:0000313" key="8">
    <source>
        <dbReference type="Proteomes" id="UP000006701"/>
    </source>
</evidence>
<dbReference type="KEGG" id="act:ACLA_087800"/>
<keyword evidence="4" id="KW-0539">Nucleus</keyword>
<reference evidence="7 8" key="1">
    <citation type="journal article" date="2008" name="PLoS Genet.">
        <title>Genomic islands in the pathogenic filamentous fungus Aspergillus fumigatus.</title>
        <authorList>
            <person name="Fedorova N.D."/>
            <person name="Khaldi N."/>
            <person name="Joardar V.S."/>
            <person name="Maiti R."/>
            <person name="Amedeo P."/>
            <person name="Anderson M.J."/>
            <person name="Crabtree J."/>
            <person name="Silva J.C."/>
            <person name="Badger J.H."/>
            <person name="Albarraq A."/>
            <person name="Angiuoli S."/>
            <person name="Bussey H."/>
            <person name="Bowyer P."/>
            <person name="Cotty P.J."/>
            <person name="Dyer P.S."/>
            <person name="Egan A."/>
            <person name="Galens K."/>
            <person name="Fraser-Liggett C.M."/>
            <person name="Haas B.J."/>
            <person name="Inman J.M."/>
            <person name="Kent R."/>
            <person name="Lemieux S."/>
            <person name="Malavazi I."/>
            <person name="Orvis J."/>
            <person name="Roemer T."/>
            <person name="Ronning C.M."/>
            <person name="Sundaram J.P."/>
            <person name="Sutton G."/>
            <person name="Turner G."/>
            <person name="Venter J.C."/>
            <person name="White O.R."/>
            <person name="Whitty B.R."/>
            <person name="Youngman P."/>
            <person name="Wolfe K.H."/>
            <person name="Goldman G.H."/>
            <person name="Wortman J.R."/>
            <person name="Jiang B."/>
            <person name="Denning D.W."/>
            <person name="Nierman W.C."/>
        </authorList>
    </citation>
    <scope>NUCLEOTIDE SEQUENCE [LARGE SCALE GENOMIC DNA]</scope>
    <source>
        <strain evidence="8">ATCC 1007 / CBS 513.65 / DSM 816 / NCTC 3887 / NRRL 1</strain>
    </source>
</reference>
<dbReference type="InterPro" id="IPR036864">
    <property type="entry name" value="Zn2-C6_fun-type_DNA-bd_sf"/>
</dbReference>
<evidence type="ECO:0000256" key="2">
    <source>
        <dbReference type="ARBA" id="ARBA00023125"/>
    </source>
</evidence>
<dbReference type="GO" id="GO:0008270">
    <property type="term" value="F:zinc ion binding"/>
    <property type="evidence" value="ECO:0007669"/>
    <property type="project" value="InterPro"/>
</dbReference>
<keyword evidence="1" id="KW-0805">Transcription regulation</keyword>
<feature type="compositionally biased region" description="Polar residues" evidence="5">
    <location>
        <begin position="147"/>
        <end position="170"/>
    </location>
</feature>
<dbReference type="PROSITE" id="PS00463">
    <property type="entry name" value="ZN2_CY6_FUNGAL_1"/>
    <property type="match status" value="1"/>
</dbReference>
<gene>
    <name evidence="7" type="ORF">ACLA_087800</name>
</gene>
<evidence type="ECO:0000313" key="7">
    <source>
        <dbReference type="EMBL" id="EAW07073.1"/>
    </source>
</evidence>
<dbReference type="PROSITE" id="PS50048">
    <property type="entry name" value="ZN2_CY6_FUNGAL_2"/>
    <property type="match status" value="1"/>
</dbReference>